<feature type="domain" description="Transcription elongation factor GreA/GreB N-terminal" evidence="6">
    <location>
        <begin position="7"/>
        <end position="73"/>
    </location>
</feature>
<dbReference type="GO" id="GO:0032784">
    <property type="term" value="P:regulation of DNA-templated transcription elongation"/>
    <property type="evidence" value="ECO:0007669"/>
    <property type="project" value="InterPro"/>
</dbReference>
<dbReference type="RefSeq" id="WP_184028206.1">
    <property type="nucleotide sequence ID" value="NZ_JACHFN010000006.1"/>
</dbReference>
<feature type="coiled-coil region" evidence="4">
    <location>
        <begin position="12"/>
        <end position="67"/>
    </location>
</feature>
<dbReference type="GO" id="GO:0003677">
    <property type="term" value="F:DNA binding"/>
    <property type="evidence" value="ECO:0007669"/>
    <property type="project" value="InterPro"/>
</dbReference>
<evidence type="ECO:0000259" key="6">
    <source>
        <dbReference type="Pfam" id="PF03449"/>
    </source>
</evidence>
<keyword evidence="7" id="KW-0251">Elongation factor</keyword>
<keyword evidence="3" id="KW-0804">Transcription</keyword>
<evidence type="ECO:0000313" key="7">
    <source>
        <dbReference type="EMBL" id="MBB5234410.1"/>
    </source>
</evidence>
<dbReference type="InterPro" id="IPR001437">
    <property type="entry name" value="Tscrpt_elong_fac_GreA/B_C"/>
</dbReference>
<organism evidence="7 8">
    <name type="scientific">Deinococcus budaensis</name>
    <dbReference type="NCBI Taxonomy" id="1665626"/>
    <lineage>
        <taxon>Bacteria</taxon>
        <taxon>Thermotogati</taxon>
        <taxon>Deinococcota</taxon>
        <taxon>Deinococci</taxon>
        <taxon>Deinococcales</taxon>
        <taxon>Deinococcaceae</taxon>
        <taxon>Deinococcus</taxon>
    </lineage>
</organism>
<dbReference type="EMBL" id="JACHFN010000006">
    <property type="protein sequence ID" value="MBB5234410.1"/>
    <property type="molecule type" value="Genomic_DNA"/>
</dbReference>
<keyword evidence="7" id="KW-0648">Protein biosynthesis</keyword>
<dbReference type="AlphaFoldDB" id="A0A7W8LQA4"/>
<dbReference type="Pfam" id="PF01272">
    <property type="entry name" value="GreA_GreB"/>
    <property type="match status" value="1"/>
</dbReference>
<keyword evidence="8" id="KW-1185">Reference proteome</keyword>
<dbReference type="InterPro" id="IPR023459">
    <property type="entry name" value="Tscrpt_elong_fac_GreA/B_fam"/>
</dbReference>
<protein>
    <submittedName>
        <fullName evidence="7">Transcription elongation factor GreA</fullName>
    </submittedName>
</protein>
<dbReference type="InterPro" id="IPR036805">
    <property type="entry name" value="Tscrpt_elong_fac_GreA/B_N_sf"/>
</dbReference>
<dbReference type="SUPFAM" id="SSF54534">
    <property type="entry name" value="FKBP-like"/>
    <property type="match status" value="1"/>
</dbReference>
<keyword evidence="2" id="KW-0805">Transcription regulation</keyword>
<dbReference type="SUPFAM" id="SSF46557">
    <property type="entry name" value="GreA transcript cleavage protein, N-terminal domain"/>
    <property type="match status" value="1"/>
</dbReference>
<proteinExistence type="inferred from homology"/>
<dbReference type="Proteomes" id="UP000525389">
    <property type="component" value="Unassembled WGS sequence"/>
</dbReference>
<dbReference type="PANTHER" id="PTHR30437:SF4">
    <property type="entry name" value="TRANSCRIPTION ELONGATION FACTOR GREA"/>
    <property type="match status" value="1"/>
</dbReference>
<gene>
    <name evidence="7" type="ORF">HNQ09_001848</name>
</gene>
<keyword evidence="4" id="KW-0175">Coiled coil</keyword>
<dbReference type="PANTHER" id="PTHR30437">
    <property type="entry name" value="TRANSCRIPTION ELONGATION FACTOR GREA"/>
    <property type="match status" value="1"/>
</dbReference>
<evidence type="ECO:0000259" key="5">
    <source>
        <dbReference type="Pfam" id="PF01272"/>
    </source>
</evidence>
<accession>A0A7W8LQA4</accession>
<dbReference type="PIRSF" id="PIRSF006092">
    <property type="entry name" value="GreA_GreB"/>
    <property type="match status" value="1"/>
</dbReference>
<comment type="similarity">
    <text evidence="1">Belongs to the GreA/GreB family.</text>
</comment>
<dbReference type="InterPro" id="IPR022691">
    <property type="entry name" value="Tscrpt_elong_fac_GreA/B_N"/>
</dbReference>
<evidence type="ECO:0000256" key="2">
    <source>
        <dbReference type="ARBA" id="ARBA00023015"/>
    </source>
</evidence>
<reference evidence="7 8" key="1">
    <citation type="submission" date="2020-08" db="EMBL/GenBank/DDBJ databases">
        <title>Genomic Encyclopedia of Type Strains, Phase IV (KMG-IV): sequencing the most valuable type-strain genomes for metagenomic binning, comparative biology and taxonomic classification.</title>
        <authorList>
            <person name="Goeker M."/>
        </authorList>
    </citation>
    <scope>NUCLEOTIDE SEQUENCE [LARGE SCALE GENOMIC DNA]</scope>
    <source>
        <strain evidence="7 8">DSM 101791</strain>
    </source>
</reference>
<dbReference type="Gene3D" id="1.10.287.180">
    <property type="entry name" value="Transcription elongation factor, GreA/GreB, N-terminal domain"/>
    <property type="match status" value="1"/>
</dbReference>
<dbReference type="Pfam" id="PF03449">
    <property type="entry name" value="GreA_GreB_N"/>
    <property type="match status" value="1"/>
</dbReference>
<dbReference type="GO" id="GO:0070063">
    <property type="term" value="F:RNA polymerase binding"/>
    <property type="evidence" value="ECO:0007669"/>
    <property type="project" value="InterPro"/>
</dbReference>
<evidence type="ECO:0000313" key="8">
    <source>
        <dbReference type="Proteomes" id="UP000525389"/>
    </source>
</evidence>
<dbReference type="PROSITE" id="PS00830">
    <property type="entry name" value="GREAB_2"/>
    <property type="match status" value="1"/>
</dbReference>
<dbReference type="InterPro" id="IPR036953">
    <property type="entry name" value="GreA/GreB_C_sf"/>
</dbReference>
<dbReference type="InterPro" id="IPR018151">
    <property type="entry name" value="TF_GreA/GreB_CS"/>
</dbReference>
<sequence length="159" mass="17167">MTQKIELTSGGLSRLQQTLTQEYARLEEARRVVQEQMEANEQESLGLAEAQRLLLATEDRIAELEDSLARAVVIERAALEQGASLGAVVTLLDTGTGRELRLQLVNPLEASATAGALPRVSTQSPVGRAVLGRRPGDTFTVDLGRRQASYQVLGVSDRA</sequence>
<comment type="caution">
    <text evidence="7">The sequence shown here is derived from an EMBL/GenBank/DDBJ whole genome shotgun (WGS) entry which is preliminary data.</text>
</comment>
<dbReference type="GO" id="GO:0006354">
    <property type="term" value="P:DNA-templated transcription elongation"/>
    <property type="evidence" value="ECO:0007669"/>
    <property type="project" value="TreeGrafter"/>
</dbReference>
<evidence type="ECO:0000256" key="1">
    <source>
        <dbReference type="ARBA" id="ARBA00008213"/>
    </source>
</evidence>
<dbReference type="GO" id="GO:0003746">
    <property type="term" value="F:translation elongation factor activity"/>
    <property type="evidence" value="ECO:0007669"/>
    <property type="project" value="UniProtKB-KW"/>
</dbReference>
<name>A0A7W8LQA4_9DEIO</name>
<evidence type="ECO:0000256" key="3">
    <source>
        <dbReference type="ARBA" id="ARBA00023163"/>
    </source>
</evidence>
<dbReference type="Gene3D" id="3.10.50.30">
    <property type="entry name" value="Transcription elongation factor, GreA/GreB, C-terminal domain"/>
    <property type="match status" value="1"/>
</dbReference>
<feature type="domain" description="Transcription elongation factor GreA/GreB C-terminal" evidence="5">
    <location>
        <begin position="84"/>
        <end position="156"/>
    </location>
</feature>
<evidence type="ECO:0000256" key="4">
    <source>
        <dbReference type="SAM" id="Coils"/>
    </source>
</evidence>